<dbReference type="GO" id="GO:0043139">
    <property type="term" value="F:5'-3' DNA helicase activity"/>
    <property type="evidence" value="ECO:0007669"/>
    <property type="project" value="UniProtKB-EC"/>
</dbReference>
<comment type="catalytic activity">
    <reaction evidence="11 13">
        <text>ATP + H2O = ADP + phosphate + H(+)</text>
        <dbReference type="Rhea" id="RHEA:13065"/>
        <dbReference type="ChEBI" id="CHEBI:15377"/>
        <dbReference type="ChEBI" id="CHEBI:15378"/>
        <dbReference type="ChEBI" id="CHEBI:30616"/>
        <dbReference type="ChEBI" id="CHEBI:43474"/>
        <dbReference type="ChEBI" id="CHEBI:456216"/>
        <dbReference type="EC" id="5.6.2.3"/>
    </reaction>
</comment>
<evidence type="ECO:0000256" key="4">
    <source>
        <dbReference type="ARBA" id="ARBA00022741"/>
    </source>
</evidence>
<dbReference type="FunFam" id="1.10.860.10:FF:000001">
    <property type="entry name" value="Replicative DNA helicase"/>
    <property type="match status" value="1"/>
</dbReference>
<dbReference type="InterPro" id="IPR007692">
    <property type="entry name" value="DNA_helicase_DnaB"/>
</dbReference>
<dbReference type="STRING" id="717773.Thicy_0805"/>
<comment type="similarity">
    <text evidence="1 13">Belongs to the helicase family. DnaB subfamily.</text>
</comment>
<dbReference type="PROSITE" id="PS51199">
    <property type="entry name" value="SF4_HELICASE"/>
    <property type="match status" value="1"/>
</dbReference>
<dbReference type="RefSeq" id="WP_013835356.1">
    <property type="nucleotide sequence ID" value="NC_015581.1"/>
</dbReference>
<keyword evidence="6 13" id="KW-0347">Helicase</keyword>
<keyword evidence="4 13" id="KW-0547">Nucleotide-binding</keyword>
<dbReference type="KEGG" id="tcy:Thicy_0805"/>
<dbReference type="PANTHER" id="PTHR30153">
    <property type="entry name" value="REPLICATIVE DNA HELICASE DNAB"/>
    <property type="match status" value="1"/>
</dbReference>
<dbReference type="EC" id="5.6.2.3" evidence="12 13"/>
<dbReference type="SMART" id="SM00382">
    <property type="entry name" value="AAA"/>
    <property type="match status" value="1"/>
</dbReference>
<dbReference type="NCBIfam" id="TIGR00665">
    <property type="entry name" value="DnaB"/>
    <property type="match status" value="1"/>
</dbReference>
<evidence type="ECO:0000259" key="14">
    <source>
        <dbReference type="PROSITE" id="PS51199"/>
    </source>
</evidence>
<evidence type="ECO:0000256" key="8">
    <source>
        <dbReference type="ARBA" id="ARBA00023125"/>
    </source>
</evidence>
<keyword evidence="7 13" id="KW-0067">ATP-binding</keyword>
<evidence type="ECO:0000256" key="12">
    <source>
        <dbReference type="NCBIfam" id="TIGR00665"/>
    </source>
</evidence>
<evidence type="ECO:0000256" key="6">
    <source>
        <dbReference type="ARBA" id="ARBA00022806"/>
    </source>
</evidence>
<organism evidence="15 16">
    <name type="scientific">Thiomicrospira cyclica (strain DSM 14477 / JCM 11371 / ALM1)</name>
    <name type="common">Thioalkalimicrobium cyclicum</name>
    <dbReference type="NCBI Taxonomy" id="717773"/>
    <lineage>
        <taxon>Bacteria</taxon>
        <taxon>Pseudomonadati</taxon>
        <taxon>Pseudomonadota</taxon>
        <taxon>Gammaproteobacteria</taxon>
        <taxon>Thiotrichales</taxon>
        <taxon>Piscirickettsiaceae</taxon>
        <taxon>Thiomicrospira</taxon>
    </lineage>
</organism>
<dbReference type="GO" id="GO:0005829">
    <property type="term" value="C:cytosol"/>
    <property type="evidence" value="ECO:0007669"/>
    <property type="project" value="TreeGrafter"/>
</dbReference>
<accession>F6DCJ1</accession>
<dbReference type="GO" id="GO:0016887">
    <property type="term" value="F:ATP hydrolysis activity"/>
    <property type="evidence" value="ECO:0007669"/>
    <property type="project" value="RHEA"/>
</dbReference>
<evidence type="ECO:0000256" key="11">
    <source>
        <dbReference type="ARBA" id="ARBA00048954"/>
    </source>
</evidence>
<dbReference type="InterPro" id="IPR016136">
    <property type="entry name" value="DNA_helicase_N/primase_C"/>
</dbReference>
<dbReference type="SUPFAM" id="SSF48024">
    <property type="entry name" value="N-terminal domain of DnaB helicase"/>
    <property type="match status" value="1"/>
</dbReference>
<dbReference type="CDD" id="cd00984">
    <property type="entry name" value="DnaB_C"/>
    <property type="match status" value="1"/>
</dbReference>
<dbReference type="eggNOG" id="COG0305">
    <property type="taxonomic scope" value="Bacteria"/>
</dbReference>
<dbReference type="EMBL" id="CP002776">
    <property type="protein sequence ID" value="AEG31577.1"/>
    <property type="molecule type" value="Genomic_DNA"/>
</dbReference>
<evidence type="ECO:0000313" key="15">
    <source>
        <dbReference type="EMBL" id="AEG31577.1"/>
    </source>
</evidence>
<evidence type="ECO:0000256" key="2">
    <source>
        <dbReference type="ARBA" id="ARBA00022515"/>
    </source>
</evidence>
<dbReference type="Pfam" id="PF03796">
    <property type="entry name" value="DnaB_C"/>
    <property type="match status" value="2"/>
</dbReference>
<dbReference type="Gene3D" id="3.40.50.300">
    <property type="entry name" value="P-loop containing nucleotide triphosphate hydrolases"/>
    <property type="match status" value="1"/>
</dbReference>
<dbReference type="PANTHER" id="PTHR30153:SF2">
    <property type="entry name" value="REPLICATIVE DNA HELICASE"/>
    <property type="match status" value="1"/>
</dbReference>
<dbReference type="Pfam" id="PF00772">
    <property type="entry name" value="DnaB"/>
    <property type="match status" value="1"/>
</dbReference>
<dbReference type="InterPro" id="IPR003593">
    <property type="entry name" value="AAA+_ATPase"/>
</dbReference>
<keyword evidence="2 13" id="KW-0639">Primosome</keyword>
<evidence type="ECO:0000256" key="3">
    <source>
        <dbReference type="ARBA" id="ARBA00022705"/>
    </source>
</evidence>
<dbReference type="Gene3D" id="1.10.860.10">
    <property type="entry name" value="DNAb Helicase, Chain A"/>
    <property type="match status" value="1"/>
</dbReference>
<dbReference type="InterPro" id="IPR007694">
    <property type="entry name" value="DNA_helicase_DnaB-like_C"/>
</dbReference>
<evidence type="ECO:0000256" key="10">
    <source>
        <dbReference type="ARBA" id="ARBA00044932"/>
    </source>
</evidence>
<dbReference type="InterPro" id="IPR036185">
    <property type="entry name" value="DNA_heli_DnaB-like_N_sf"/>
</dbReference>
<evidence type="ECO:0000313" key="16">
    <source>
        <dbReference type="Proteomes" id="UP000009232"/>
    </source>
</evidence>
<name>F6DCJ1_THICA</name>
<dbReference type="Proteomes" id="UP000009232">
    <property type="component" value="Chromosome"/>
</dbReference>
<comment type="function">
    <text evidence="10 13">The main replicative DNA helicase, it participates in initiation and elongation during chromosome replication. Travels ahead of the DNA replisome, separating dsDNA into templates for DNA synthesis. A processive ATP-dependent 5'-3' DNA helicase it has DNA-dependent ATPase activity.</text>
</comment>
<dbReference type="InterPro" id="IPR027417">
    <property type="entry name" value="P-loop_NTPase"/>
</dbReference>
<dbReference type="HOGENOM" id="CLU_005373_0_0_6"/>
<protein>
    <recommendedName>
        <fullName evidence="12 13">Replicative DNA helicase</fullName>
        <ecNumber evidence="12 13">5.6.2.3</ecNumber>
    </recommendedName>
</protein>
<dbReference type="GO" id="GO:1990077">
    <property type="term" value="C:primosome complex"/>
    <property type="evidence" value="ECO:0007669"/>
    <property type="project" value="UniProtKB-UniRule"/>
</dbReference>
<keyword evidence="16" id="KW-1185">Reference proteome</keyword>
<feature type="domain" description="SF4 helicase" evidence="14">
    <location>
        <begin position="185"/>
        <end position="471"/>
    </location>
</feature>
<evidence type="ECO:0000256" key="5">
    <source>
        <dbReference type="ARBA" id="ARBA00022801"/>
    </source>
</evidence>
<evidence type="ECO:0000256" key="7">
    <source>
        <dbReference type="ARBA" id="ARBA00022840"/>
    </source>
</evidence>
<dbReference type="SUPFAM" id="SSF52540">
    <property type="entry name" value="P-loop containing nucleoside triphosphate hydrolases"/>
    <property type="match status" value="1"/>
</dbReference>
<dbReference type="GO" id="GO:0005524">
    <property type="term" value="F:ATP binding"/>
    <property type="evidence" value="ECO:0007669"/>
    <property type="project" value="UniProtKB-UniRule"/>
</dbReference>
<dbReference type="AlphaFoldDB" id="F6DCJ1"/>
<dbReference type="NCBIfam" id="NF004384">
    <property type="entry name" value="PRK05748.1"/>
    <property type="match status" value="1"/>
</dbReference>
<proteinExistence type="inferred from homology"/>
<keyword evidence="8 13" id="KW-0238">DNA-binding</keyword>
<keyword evidence="5 13" id="KW-0378">Hydrolase</keyword>
<keyword evidence="3 13" id="KW-0235">DNA replication</keyword>
<reference evidence="15 16" key="1">
    <citation type="submission" date="2011-05" db="EMBL/GenBank/DDBJ databases">
        <title>Complete sequence of Thioalkalimicrobium cyclicum ALM1.</title>
        <authorList>
            <consortium name="US DOE Joint Genome Institute"/>
            <person name="Lucas S."/>
            <person name="Han J."/>
            <person name="Lapidus A."/>
            <person name="Cheng J.-F."/>
            <person name="Goodwin L."/>
            <person name="Pitluck S."/>
            <person name="Peters L."/>
            <person name="Mikhailova N."/>
            <person name="Davenport K."/>
            <person name="Han C."/>
            <person name="Tapia R."/>
            <person name="Land M."/>
            <person name="Hauser L."/>
            <person name="Kyrpides N."/>
            <person name="Ivanova N."/>
            <person name="Pagani I."/>
            <person name="Kappler U."/>
            <person name="Woyke T."/>
        </authorList>
    </citation>
    <scope>NUCLEOTIDE SEQUENCE [LARGE SCALE GENOMIC DNA]</scope>
    <source>
        <strain evidence="16">DSM 14477 / JCM 11371 / ALM1</strain>
    </source>
</reference>
<evidence type="ECO:0000256" key="13">
    <source>
        <dbReference type="RuleBase" id="RU362085"/>
    </source>
</evidence>
<sequence>MTKTPANEIFKIPPHSEEAEQSVLGALMLSGDIFDEVFGLINEQDFYTKQHQRIFSAIHTLAQRSTAVDLVTLTSHLEAQNQLTDCGGRHYLIDLVTNTPGPSNALFYARIVREKAILRQLIAASNDIANRCYNSKGATTRDILDQAESSVLAIAEHGAGKQRQYMTIDDLLGSAMIRLDEIFNTEGNITGIATHLSAFDDMTAGLQRGDLLIVAGRPSMGKTTFSMNVAENVATRSKEPVAVFSLEMPGEQLALRMLSSIGRIDSKKMRTGDLGPEDWSNLNAAVAKLSSAQIFIDDTPALSINELRARARRIDKDVREKQRREAIAEGVDLDAINAKGLGLIVIDYLQLMRGSTQTDNRVNEISEISRGLKALAKELNIPVIALSQLNRSLEQRPNKRPVMSDLRESGAIEQDADLIIFIYRDEVYNPDSEDKGTAEIIIGKHRNGSIGTLRLTFIGQYTRFENFINLPDQDNHF</sequence>
<dbReference type="InterPro" id="IPR007693">
    <property type="entry name" value="DNA_helicase_DnaB-like_N"/>
</dbReference>
<dbReference type="GO" id="GO:0006269">
    <property type="term" value="P:DNA replication, synthesis of primer"/>
    <property type="evidence" value="ECO:0007669"/>
    <property type="project" value="UniProtKB-UniRule"/>
</dbReference>
<dbReference type="GO" id="GO:0003677">
    <property type="term" value="F:DNA binding"/>
    <property type="evidence" value="ECO:0007669"/>
    <property type="project" value="UniProtKB-UniRule"/>
</dbReference>
<keyword evidence="9" id="KW-0413">Isomerase</keyword>
<evidence type="ECO:0000256" key="1">
    <source>
        <dbReference type="ARBA" id="ARBA00008428"/>
    </source>
</evidence>
<gene>
    <name evidence="15" type="ordered locus">Thicy_0805</name>
</gene>
<evidence type="ECO:0000256" key="9">
    <source>
        <dbReference type="ARBA" id="ARBA00023235"/>
    </source>
</evidence>
<dbReference type="OrthoDB" id="9773982at2"/>